<dbReference type="RefSeq" id="WP_152119886.1">
    <property type="nucleotide sequence ID" value="NZ_QJOW01000002.1"/>
</dbReference>
<name>A0A5N5UAZ4_9EURY</name>
<dbReference type="Proteomes" id="UP000326207">
    <property type="component" value="Unassembled WGS sequence"/>
</dbReference>
<dbReference type="InterPro" id="IPR015419">
    <property type="entry name" value="CTAG/Pcc1"/>
</dbReference>
<dbReference type="EMBL" id="QMDY01000001">
    <property type="protein sequence ID" value="KAB7519869.1"/>
    <property type="molecule type" value="Genomic_DNA"/>
</dbReference>
<dbReference type="Proteomes" id="UP000326302">
    <property type="component" value="Unassembled WGS sequence"/>
</dbReference>
<gene>
    <name evidence="2" type="ORF">DM867_01155</name>
    <name evidence="3" type="ORF">DMP03_06490</name>
    <name evidence="4" type="ORF">DP108_01040</name>
</gene>
<reference evidence="5 6" key="1">
    <citation type="submission" date="2019-10" db="EMBL/GenBank/DDBJ databases">
        <title>Unraveling microbial dark matter from salterns through culturing: the case of the genus Halosegnis.</title>
        <authorList>
            <person name="Duran-Viseras A."/>
            <person name="Andrei A.-S."/>
            <person name="Vera-Gargallo B."/>
            <person name="Ghai R."/>
            <person name="Sanchez-Porro C."/>
            <person name="Ventosa A."/>
        </authorList>
    </citation>
    <scope>NUCLEOTIDE SEQUENCE [LARGE SCALE GENOMIC DNA]</scope>
    <source>
        <strain evidence="3 6">F17-44</strain>
        <strain evidence="2 7">F18-79</strain>
        <strain evidence="4 5">F19-13</strain>
    </source>
</reference>
<protein>
    <recommendedName>
        <fullName evidence="8">KEOPS complex subunit Pcc1</fullName>
    </recommendedName>
</protein>
<keyword evidence="7" id="KW-1185">Reference proteome</keyword>
<dbReference type="NCBIfam" id="NF011470">
    <property type="entry name" value="PRK14887.1"/>
    <property type="match status" value="1"/>
</dbReference>
<sequence length="81" mass="8752">MSRPHAATLVFDYADSTAARLVAASVEQELDDIEGDRTHATLTRSEASIEVRVTADDLTALRAGMNTWFSLVEVAESVAEV</sequence>
<proteinExistence type="inferred from homology"/>
<comment type="similarity">
    <text evidence="1">Belongs to the CTAG/PCC1 family.</text>
</comment>
<organism evidence="2 7">
    <name type="scientific">Halosegnis rubeus</name>
    <dbReference type="NCBI Taxonomy" id="2212850"/>
    <lineage>
        <taxon>Archaea</taxon>
        <taxon>Methanobacteriati</taxon>
        <taxon>Methanobacteriota</taxon>
        <taxon>Stenosarchaea group</taxon>
        <taxon>Halobacteria</taxon>
        <taxon>Halobacteriales</taxon>
        <taxon>Natronomonadaceae</taxon>
        <taxon>Halosegnis</taxon>
    </lineage>
</organism>
<comment type="caution">
    <text evidence="2">The sequence shown here is derived from an EMBL/GenBank/DDBJ whole genome shotgun (WGS) entry which is preliminary data.</text>
</comment>
<evidence type="ECO:0000313" key="6">
    <source>
        <dbReference type="Proteomes" id="UP000326302"/>
    </source>
</evidence>
<evidence type="ECO:0000313" key="3">
    <source>
        <dbReference type="EMBL" id="KAB7517003.1"/>
    </source>
</evidence>
<evidence type="ECO:0008006" key="8">
    <source>
        <dbReference type="Google" id="ProtNLM"/>
    </source>
</evidence>
<dbReference type="EMBL" id="QKKZ01000001">
    <property type="protein sequence ID" value="KAB7515783.1"/>
    <property type="molecule type" value="Genomic_DNA"/>
</dbReference>
<evidence type="ECO:0000313" key="7">
    <source>
        <dbReference type="Proteomes" id="UP000326865"/>
    </source>
</evidence>
<evidence type="ECO:0000313" key="4">
    <source>
        <dbReference type="EMBL" id="KAB7519869.1"/>
    </source>
</evidence>
<dbReference type="EMBL" id="QJOW01000002">
    <property type="protein sequence ID" value="KAB7517003.1"/>
    <property type="molecule type" value="Genomic_DNA"/>
</dbReference>
<evidence type="ECO:0000313" key="5">
    <source>
        <dbReference type="Proteomes" id="UP000326207"/>
    </source>
</evidence>
<dbReference type="AlphaFoldDB" id="A0A5N5UAZ4"/>
<dbReference type="OrthoDB" id="8982at2157"/>
<accession>A0A5N5ULR5</accession>
<accession>A0A5N5UAZ4</accession>
<dbReference type="Gene3D" id="3.30.310.50">
    <property type="entry name" value="Alpha-D-phosphohexomutase, C-terminal domain"/>
    <property type="match status" value="1"/>
</dbReference>
<dbReference type="Pfam" id="PF09341">
    <property type="entry name" value="Pcc1"/>
    <property type="match status" value="1"/>
</dbReference>
<evidence type="ECO:0000313" key="2">
    <source>
        <dbReference type="EMBL" id="KAB7515783.1"/>
    </source>
</evidence>
<accession>A0A5N5UEA1</accession>
<evidence type="ECO:0000256" key="1">
    <source>
        <dbReference type="ARBA" id="ARBA00007073"/>
    </source>
</evidence>
<dbReference type="Proteomes" id="UP000326865">
    <property type="component" value="Unassembled WGS sequence"/>
</dbReference>